<dbReference type="Proteomes" id="UP000445696">
    <property type="component" value="Unassembled WGS sequence"/>
</dbReference>
<reference evidence="1 2" key="1">
    <citation type="journal article" date="2014" name="Int. J. Syst. Evol. Microbiol.">
        <title>Sneathiella chungangensis sp. nov., isolated from a marine sand, and emended description of the genus Sneathiella.</title>
        <authorList>
            <person name="Siamphan C."/>
            <person name="Kim H."/>
            <person name="Lee J.S."/>
            <person name="Kim W."/>
        </authorList>
    </citation>
    <scope>NUCLEOTIDE SEQUENCE [LARGE SCALE GENOMIC DNA]</scope>
    <source>
        <strain evidence="1 2">KCTC 32476</strain>
    </source>
</reference>
<dbReference type="AlphaFoldDB" id="A0A845MHG6"/>
<dbReference type="RefSeq" id="WP_161339558.1">
    <property type="nucleotide sequence ID" value="NZ_JBHSDG010000003.1"/>
</dbReference>
<accession>A0A845MHG6</accession>
<evidence type="ECO:0000313" key="1">
    <source>
        <dbReference type="EMBL" id="MZR23082.1"/>
    </source>
</evidence>
<sequence>MEARVQKYPEPTLNDLLSDPVMLAVLKRDGLTVDDVKKIVKTYRKKSQTPSS</sequence>
<organism evidence="1 2">
    <name type="scientific">Sneathiella chungangensis</name>
    <dbReference type="NCBI Taxonomy" id="1418234"/>
    <lineage>
        <taxon>Bacteria</taxon>
        <taxon>Pseudomonadati</taxon>
        <taxon>Pseudomonadota</taxon>
        <taxon>Alphaproteobacteria</taxon>
        <taxon>Sneathiellales</taxon>
        <taxon>Sneathiellaceae</taxon>
        <taxon>Sneathiella</taxon>
    </lineage>
</organism>
<dbReference type="OrthoDB" id="7360359at2"/>
<gene>
    <name evidence="1" type="ORF">GQF03_12165</name>
</gene>
<dbReference type="EMBL" id="WTVA01000014">
    <property type="protein sequence ID" value="MZR23082.1"/>
    <property type="molecule type" value="Genomic_DNA"/>
</dbReference>
<proteinExistence type="predicted"/>
<evidence type="ECO:0000313" key="2">
    <source>
        <dbReference type="Proteomes" id="UP000445696"/>
    </source>
</evidence>
<keyword evidence="2" id="KW-1185">Reference proteome</keyword>
<comment type="caution">
    <text evidence="1">The sequence shown here is derived from an EMBL/GenBank/DDBJ whole genome shotgun (WGS) entry which is preliminary data.</text>
</comment>
<protein>
    <submittedName>
        <fullName evidence="1">Uncharacterized protein</fullName>
    </submittedName>
</protein>
<name>A0A845MHG6_9PROT</name>